<proteinExistence type="inferred from homology"/>
<comment type="similarity">
    <text evidence="1">Belongs to the enoyl-CoA hydratase/isomerase family.</text>
</comment>
<dbReference type="PANTHER" id="PTHR11941">
    <property type="entry name" value="ENOYL-COA HYDRATASE-RELATED"/>
    <property type="match status" value="1"/>
</dbReference>
<organism evidence="3 4">
    <name type="scientific">Thalassobaculum litoreum DSM 18839</name>
    <dbReference type="NCBI Taxonomy" id="1123362"/>
    <lineage>
        <taxon>Bacteria</taxon>
        <taxon>Pseudomonadati</taxon>
        <taxon>Pseudomonadota</taxon>
        <taxon>Alphaproteobacteria</taxon>
        <taxon>Rhodospirillales</taxon>
        <taxon>Thalassobaculaceae</taxon>
        <taxon>Thalassobaculum</taxon>
    </lineage>
</organism>
<accession>A0A8G2EVQ4</accession>
<dbReference type="SUPFAM" id="SSF52096">
    <property type="entry name" value="ClpP/crotonase"/>
    <property type="match status" value="1"/>
</dbReference>
<protein>
    <submittedName>
        <fullName evidence="3">Enoyl-CoA hydratase/carnithine racemase</fullName>
    </submittedName>
</protein>
<dbReference type="RefSeq" id="WP_093148928.1">
    <property type="nucleotide sequence ID" value="NZ_FNBW01000003.1"/>
</dbReference>
<dbReference type="CDD" id="cd06558">
    <property type="entry name" value="crotonase-like"/>
    <property type="match status" value="1"/>
</dbReference>
<dbReference type="PANTHER" id="PTHR11941:SF54">
    <property type="entry name" value="ENOYL-COA HYDRATASE, MITOCHONDRIAL"/>
    <property type="match status" value="1"/>
</dbReference>
<dbReference type="Proteomes" id="UP000198615">
    <property type="component" value="Unassembled WGS sequence"/>
</dbReference>
<dbReference type="Gene3D" id="3.90.226.10">
    <property type="entry name" value="2-enoyl-CoA Hydratase, Chain A, domain 1"/>
    <property type="match status" value="1"/>
</dbReference>
<dbReference type="EMBL" id="FNBW01000003">
    <property type="protein sequence ID" value="SDF40911.1"/>
    <property type="molecule type" value="Genomic_DNA"/>
</dbReference>
<dbReference type="AlphaFoldDB" id="A0A8G2EVQ4"/>
<dbReference type="GO" id="GO:0016829">
    <property type="term" value="F:lyase activity"/>
    <property type="evidence" value="ECO:0007669"/>
    <property type="project" value="UniProtKB-KW"/>
</dbReference>
<dbReference type="Gene3D" id="1.10.12.10">
    <property type="entry name" value="Lyase 2-enoyl-coa Hydratase, Chain A, domain 2"/>
    <property type="match status" value="1"/>
</dbReference>
<comment type="caution">
    <text evidence="3">The sequence shown here is derived from an EMBL/GenBank/DDBJ whole genome shotgun (WGS) entry which is preliminary data.</text>
</comment>
<evidence type="ECO:0000256" key="2">
    <source>
        <dbReference type="ARBA" id="ARBA00023239"/>
    </source>
</evidence>
<reference evidence="3 4" key="1">
    <citation type="submission" date="2016-10" db="EMBL/GenBank/DDBJ databases">
        <authorList>
            <person name="Varghese N."/>
            <person name="Submissions S."/>
        </authorList>
    </citation>
    <scope>NUCLEOTIDE SEQUENCE [LARGE SCALE GENOMIC DNA]</scope>
    <source>
        <strain evidence="3 4">DSM 18839</strain>
    </source>
</reference>
<keyword evidence="4" id="KW-1185">Reference proteome</keyword>
<dbReference type="InterPro" id="IPR029045">
    <property type="entry name" value="ClpP/crotonase-like_dom_sf"/>
</dbReference>
<name>A0A8G2EVQ4_9PROT</name>
<evidence type="ECO:0000256" key="1">
    <source>
        <dbReference type="ARBA" id="ARBA00005254"/>
    </source>
</evidence>
<keyword evidence="2" id="KW-0456">Lyase</keyword>
<gene>
    <name evidence="3" type="ORF">SAMN05660686_01213</name>
</gene>
<sequence length="270" mass="29103">MSEVKGTSDLSGTEDVLVHVEDRIATVTINRASKHNAMNLEVFGALGKVFTALDADEELRCVVIRGAGGKAFSAGADISEFESVRKDKKAAIDYAKTSNPSGHAVVSCRHPTIALIEGLCVGGGFGLAALCDLRICGESSRFGVPVKRLGLVESAEELEFQVKKYGATAMLEILLVGDLLNADKAYHYGIVNKVVPDAEVEAAAYEWAAKIAEGAPLTARWHKKFVYRLTDPSPLSPAEIDEGYDAFDTEDFQRGYKAFLAKEKPSFVGR</sequence>
<dbReference type="InterPro" id="IPR014748">
    <property type="entry name" value="Enoyl-CoA_hydra_C"/>
</dbReference>
<dbReference type="OrthoDB" id="9795613at2"/>
<dbReference type="Pfam" id="PF00378">
    <property type="entry name" value="ECH_1"/>
    <property type="match status" value="1"/>
</dbReference>
<dbReference type="GO" id="GO:0006635">
    <property type="term" value="P:fatty acid beta-oxidation"/>
    <property type="evidence" value="ECO:0007669"/>
    <property type="project" value="TreeGrafter"/>
</dbReference>
<evidence type="ECO:0000313" key="4">
    <source>
        <dbReference type="Proteomes" id="UP000198615"/>
    </source>
</evidence>
<evidence type="ECO:0000313" key="3">
    <source>
        <dbReference type="EMBL" id="SDF40911.1"/>
    </source>
</evidence>
<dbReference type="InterPro" id="IPR001753">
    <property type="entry name" value="Enoyl-CoA_hydra/iso"/>
</dbReference>